<evidence type="ECO:0000256" key="5">
    <source>
        <dbReference type="ARBA" id="ARBA00023277"/>
    </source>
</evidence>
<dbReference type="EMBL" id="JAABOA010000478">
    <property type="protein sequence ID" value="KAF9584187.1"/>
    <property type="molecule type" value="Genomic_DNA"/>
</dbReference>
<dbReference type="GO" id="GO:0046872">
    <property type="term" value="F:metal ion binding"/>
    <property type="evidence" value="ECO:0007669"/>
    <property type="project" value="UniProtKB-KW"/>
</dbReference>
<evidence type="ECO:0000256" key="4">
    <source>
        <dbReference type="ARBA" id="ARBA00022801"/>
    </source>
</evidence>
<protein>
    <recommendedName>
        <fullName evidence="7">NodB homology domain-containing protein</fullName>
    </recommendedName>
</protein>
<dbReference type="PANTHER" id="PTHR46471:SF2">
    <property type="entry name" value="CHITIN DEACETYLASE-RELATED"/>
    <property type="match status" value="1"/>
</dbReference>
<evidence type="ECO:0000313" key="8">
    <source>
        <dbReference type="EMBL" id="KAF9584187.1"/>
    </source>
</evidence>
<dbReference type="Proteomes" id="UP000780801">
    <property type="component" value="Unassembled WGS sequence"/>
</dbReference>
<dbReference type="GO" id="GO:0016810">
    <property type="term" value="F:hydrolase activity, acting on carbon-nitrogen (but not peptide) bonds"/>
    <property type="evidence" value="ECO:0007669"/>
    <property type="project" value="InterPro"/>
</dbReference>
<dbReference type="InterPro" id="IPR011330">
    <property type="entry name" value="Glyco_hydro/deAcase_b/a-brl"/>
</dbReference>
<evidence type="ECO:0000256" key="3">
    <source>
        <dbReference type="ARBA" id="ARBA00022729"/>
    </source>
</evidence>
<evidence type="ECO:0000259" key="7">
    <source>
        <dbReference type="PROSITE" id="PS51677"/>
    </source>
</evidence>
<comment type="cofactor">
    <cofactor evidence="1">
        <name>Co(2+)</name>
        <dbReference type="ChEBI" id="CHEBI:48828"/>
    </cofactor>
</comment>
<proteinExistence type="predicted"/>
<keyword evidence="2" id="KW-0479">Metal-binding</keyword>
<feature type="region of interest" description="Disordered" evidence="6">
    <location>
        <begin position="170"/>
        <end position="203"/>
    </location>
</feature>
<keyword evidence="4" id="KW-0378">Hydrolase</keyword>
<feature type="domain" description="NodB homology" evidence="7">
    <location>
        <begin position="1"/>
        <end position="158"/>
    </location>
</feature>
<accession>A0A9P6KGU2</accession>
<evidence type="ECO:0000256" key="6">
    <source>
        <dbReference type="SAM" id="MobiDB-lite"/>
    </source>
</evidence>
<organism evidence="8 9">
    <name type="scientific">Lunasporangiospora selenospora</name>
    <dbReference type="NCBI Taxonomy" id="979761"/>
    <lineage>
        <taxon>Eukaryota</taxon>
        <taxon>Fungi</taxon>
        <taxon>Fungi incertae sedis</taxon>
        <taxon>Mucoromycota</taxon>
        <taxon>Mortierellomycotina</taxon>
        <taxon>Mortierellomycetes</taxon>
        <taxon>Mortierellales</taxon>
        <taxon>Mortierellaceae</taxon>
        <taxon>Lunasporangiospora</taxon>
    </lineage>
</organism>
<keyword evidence="3" id="KW-0732">Signal</keyword>
<reference evidence="8" key="1">
    <citation type="journal article" date="2020" name="Fungal Divers.">
        <title>Resolving the Mortierellaceae phylogeny through synthesis of multi-gene phylogenetics and phylogenomics.</title>
        <authorList>
            <person name="Vandepol N."/>
            <person name="Liber J."/>
            <person name="Desiro A."/>
            <person name="Na H."/>
            <person name="Kennedy M."/>
            <person name="Barry K."/>
            <person name="Grigoriev I.V."/>
            <person name="Miller A.N."/>
            <person name="O'Donnell K."/>
            <person name="Stajich J.E."/>
            <person name="Bonito G."/>
        </authorList>
    </citation>
    <scope>NUCLEOTIDE SEQUENCE</scope>
    <source>
        <strain evidence="8">KOD1015</strain>
    </source>
</reference>
<evidence type="ECO:0000313" key="9">
    <source>
        <dbReference type="Proteomes" id="UP000780801"/>
    </source>
</evidence>
<dbReference type="SUPFAM" id="SSF88713">
    <property type="entry name" value="Glycoside hydrolase/deacetylase"/>
    <property type="match status" value="1"/>
</dbReference>
<gene>
    <name evidence="8" type="ORF">BGW38_007286</name>
</gene>
<dbReference type="GO" id="GO:0005975">
    <property type="term" value="P:carbohydrate metabolic process"/>
    <property type="evidence" value="ECO:0007669"/>
    <property type="project" value="InterPro"/>
</dbReference>
<evidence type="ECO:0000256" key="1">
    <source>
        <dbReference type="ARBA" id="ARBA00001941"/>
    </source>
</evidence>
<evidence type="ECO:0000256" key="2">
    <source>
        <dbReference type="ARBA" id="ARBA00022723"/>
    </source>
</evidence>
<feature type="compositionally biased region" description="Polar residues" evidence="6">
    <location>
        <begin position="190"/>
        <end position="203"/>
    </location>
</feature>
<feature type="compositionally biased region" description="Low complexity" evidence="6">
    <location>
        <begin position="180"/>
        <end position="189"/>
    </location>
</feature>
<dbReference type="InterPro" id="IPR002509">
    <property type="entry name" value="NODB_dom"/>
</dbReference>
<sequence>MIALNGQQAGAIKKIYDAGHQLASHTYSHSNMDRMTVAQMQKEIRDTDALLLKYAGVRPRYMRAPEGRCGEPCTKAMNDMGLIVSHWNVDTNDWRFAHQDPKRATRNSMVEINDVIIKGSDPKKDSFILLQHELLKFSVELLVDRVIDAILKKGYRFVTMEECIGRPAYIGQPRSPVPDPTTDLTPQPTSVEPTPQPTSTIGTKNIVADNENEDIEISSNNDTSVEPNVANDVKSQDQKNGSAAVAHGALLTWATTFVAALSMF</sequence>
<dbReference type="PROSITE" id="PS51677">
    <property type="entry name" value="NODB"/>
    <property type="match status" value="1"/>
</dbReference>
<dbReference type="PANTHER" id="PTHR46471">
    <property type="entry name" value="CHITIN DEACETYLASE"/>
    <property type="match status" value="1"/>
</dbReference>
<name>A0A9P6KGU2_9FUNG</name>
<dbReference type="Pfam" id="PF01522">
    <property type="entry name" value="Polysacc_deac_1"/>
    <property type="match status" value="1"/>
</dbReference>
<keyword evidence="9" id="KW-1185">Reference proteome</keyword>
<dbReference type="Gene3D" id="3.20.20.370">
    <property type="entry name" value="Glycoside hydrolase/deacetylase"/>
    <property type="match status" value="1"/>
</dbReference>
<keyword evidence="5" id="KW-0119">Carbohydrate metabolism</keyword>
<comment type="caution">
    <text evidence="8">The sequence shown here is derived from an EMBL/GenBank/DDBJ whole genome shotgun (WGS) entry which is preliminary data.</text>
</comment>
<dbReference type="OrthoDB" id="407355at2759"/>
<dbReference type="AlphaFoldDB" id="A0A9P6KGU2"/>